<gene>
    <name evidence="1" type="ORF">OHAE_2234</name>
</gene>
<protein>
    <submittedName>
        <fullName evidence="1">Uncharacterized protein</fullName>
    </submittedName>
</protein>
<sequence>MRHTFKRRKTDPLRTGIFSQRAKSDLVPFEKYKYLTTLTKAGWGKQSLEKTIPL</sequence>
<evidence type="ECO:0000313" key="1">
    <source>
        <dbReference type="EMBL" id="SPL66367.1"/>
    </source>
</evidence>
<dbReference type="EMBL" id="OOFM01000005">
    <property type="protein sequence ID" value="SPL66367.1"/>
    <property type="molecule type" value="Genomic_DNA"/>
</dbReference>
<dbReference type="Proteomes" id="UP000246073">
    <property type="component" value="Unassembled WGS sequence"/>
</dbReference>
<name>A0A2P9HQG9_9HYPH</name>
<evidence type="ECO:0000313" key="2">
    <source>
        <dbReference type="Proteomes" id="UP000246073"/>
    </source>
</evidence>
<dbReference type="AlphaFoldDB" id="A0A2P9HQG9"/>
<accession>A0A2P9HQG9</accession>
<organism evidence="1 2">
    <name type="scientific">Ochrobactrum soli</name>
    <dbReference type="NCBI Taxonomy" id="2448455"/>
    <lineage>
        <taxon>Bacteria</taxon>
        <taxon>Pseudomonadati</taxon>
        <taxon>Pseudomonadota</taxon>
        <taxon>Alphaproteobacteria</taxon>
        <taxon>Hyphomicrobiales</taxon>
        <taxon>Brucellaceae</taxon>
        <taxon>Brucella/Ochrobactrum group</taxon>
        <taxon>Ochrobactrum</taxon>
    </lineage>
</organism>
<reference evidence="2" key="1">
    <citation type="submission" date="2017-12" db="EMBL/GenBank/DDBJ databases">
        <authorList>
            <person name="Diaz M."/>
        </authorList>
    </citation>
    <scope>NUCLEOTIDE SEQUENCE [LARGE SCALE GENOMIC DNA]</scope>
    <source>
        <strain evidence="2">FI11154</strain>
    </source>
</reference>
<proteinExistence type="predicted"/>